<keyword evidence="5" id="KW-0378">Hydrolase</keyword>
<dbReference type="InterPro" id="IPR036412">
    <property type="entry name" value="HAD-like_sf"/>
</dbReference>
<evidence type="ECO:0000313" key="9">
    <source>
        <dbReference type="Proteomes" id="UP001206128"/>
    </source>
</evidence>
<dbReference type="GO" id="GO:0046872">
    <property type="term" value="F:metal ion binding"/>
    <property type="evidence" value="ECO:0007669"/>
    <property type="project" value="UniProtKB-KW"/>
</dbReference>
<sequence>MARSTADGQPAAVLFDRDGTLVEDVPYNGDPDLVRPVAGAAEVLTELRALGVRTGVVSNQSGVAAGLLTLNQVHQVNARVEELLGPFDTWQVCPHGRDEGCGCRKPAPGLVRAACAALRVDPADTWLIGDIESDVRAARAAGARAVLVPTPVTDPAEVARAPLTAPDLRAALGLVLGRVVC</sequence>
<evidence type="ECO:0000256" key="1">
    <source>
        <dbReference type="ARBA" id="ARBA00004496"/>
    </source>
</evidence>
<dbReference type="AlphaFoldDB" id="A0AAE3KET9"/>
<comment type="caution">
    <text evidence="8">The sequence shown here is derived from an EMBL/GenBank/DDBJ whole genome shotgun (WGS) entry which is preliminary data.</text>
</comment>
<dbReference type="SUPFAM" id="SSF56784">
    <property type="entry name" value="HAD-like"/>
    <property type="match status" value="1"/>
</dbReference>
<reference evidence="8" key="1">
    <citation type="submission" date="2022-06" db="EMBL/GenBank/DDBJ databases">
        <title>Genomic Encyclopedia of Archaeal and Bacterial Type Strains, Phase II (KMG-II): from individual species to whole genera.</title>
        <authorList>
            <person name="Goeker M."/>
        </authorList>
    </citation>
    <scope>NUCLEOTIDE SEQUENCE</scope>
    <source>
        <strain evidence="8">DSM 43935</strain>
    </source>
</reference>
<keyword evidence="6" id="KW-0119">Carbohydrate metabolism</keyword>
<evidence type="ECO:0000256" key="5">
    <source>
        <dbReference type="ARBA" id="ARBA00022801"/>
    </source>
</evidence>
<proteinExistence type="inferred from homology"/>
<dbReference type="InterPro" id="IPR004446">
    <property type="entry name" value="Heptose_bisP_phosphatase"/>
</dbReference>
<gene>
    <name evidence="8" type="ORF">LX83_000584</name>
</gene>
<dbReference type="GO" id="GO:0005737">
    <property type="term" value="C:cytoplasm"/>
    <property type="evidence" value="ECO:0007669"/>
    <property type="project" value="UniProtKB-SubCell"/>
</dbReference>
<dbReference type="NCBIfam" id="TIGR01662">
    <property type="entry name" value="HAD-SF-IIIA"/>
    <property type="match status" value="1"/>
</dbReference>
<evidence type="ECO:0000256" key="3">
    <source>
        <dbReference type="ARBA" id="ARBA00022490"/>
    </source>
</evidence>
<keyword evidence="9" id="KW-1185">Reference proteome</keyword>
<name>A0AAE3KET9_9PSEU</name>
<evidence type="ECO:0000313" key="8">
    <source>
        <dbReference type="EMBL" id="MCP2163744.1"/>
    </source>
</evidence>
<organism evidence="8 9">
    <name type="scientific">Goodfellowiella coeruleoviolacea</name>
    <dbReference type="NCBI Taxonomy" id="334858"/>
    <lineage>
        <taxon>Bacteria</taxon>
        <taxon>Bacillati</taxon>
        <taxon>Actinomycetota</taxon>
        <taxon>Actinomycetes</taxon>
        <taxon>Pseudonocardiales</taxon>
        <taxon>Pseudonocardiaceae</taxon>
        <taxon>Goodfellowiella</taxon>
    </lineage>
</organism>
<dbReference type="InterPro" id="IPR023214">
    <property type="entry name" value="HAD_sf"/>
</dbReference>
<dbReference type="GO" id="GO:0005975">
    <property type="term" value="P:carbohydrate metabolic process"/>
    <property type="evidence" value="ECO:0007669"/>
    <property type="project" value="InterPro"/>
</dbReference>
<comment type="similarity">
    <text evidence="2">Belongs to the GmhB family.</text>
</comment>
<dbReference type="NCBIfam" id="TIGR01656">
    <property type="entry name" value="Histidinol-ppas"/>
    <property type="match status" value="1"/>
</dbReference>
<comment type="subcellular location">
    <subcellularLocation>
        <location evidence="1">Cytoplasm</location>
    </subcellularLocation>
</comment>
<dbReference type="RefSeq" id="WP_253766651.1">
    <property type="nucleotide sequence ID" value="NZ_JAMTCK010000001.1"/>
</dbReference>
<keyword evidence="4" id="KW-0479">Metal-binding</keyword>
<dbReference type="EMBL" id="JAMTCK010000001">
    <property type="protein sequence ID" value="MCP2163744.1"/>
    <property type="molecule type" value="Genomic_DNA"/>
</dbReference>
<dbReference type="PANTHER" id="PTHR42891:SF1">
    <property type="entry name" value="D-GLYCERO-BETA-D-MANNO-HEPTOSE-1,7-BISPHOSPHATE 7-PHOSPHATASE"/>
    <property type="match status" value="1"/>
</dbReference>
<evidence type="ECO:0000256" key="6">
    <source>
        <dbReference type="ARBA" id="ARBA00023277"/>
    </source>
</evidence>
<dbReference type="Gene3D" id="3.40.50.1000">
    <property type="entry name" value="HAD superfamily/HAD-like"/>
    <property type="match status" value="1"/>
</dbReference>
<dbReference type="PANTHER" id="PTHR42891">
    <property type="entry name" value="D-GLYCERO-BETA-D-MANNO-HEPTOSE-1,7-BISPHOSPHATE 7-PHOSPHATASE"/>
    <property type="match status" value="1"/>
</dbReference>
<dbReference type="InterPro" id="IPR006543">
    <property type="entry name" value="Histidinol-phos"/>
</dbReference>
<dbReference type="Pfam" id="PF13242">
    <property type="entry name" value="Hydrolase_like"/>
    <property type="match status" value="1"/>
</dbReference>
<accession>A0AAE3KET9</accession>
<protein>
    <recommendedName>
        <fullName evidence="7">D,D-heptose 1,7-bisphosphate phosphatase</fullName>
    </recommendedName>
</protein>
<dbReference type="InterPro" id="IPR006549">
    <property type="entry name" value="HAD-SF_hydro_IIIA"/>
</dbReference>
<evidence type="ECO:0000256" key="4">
    <source>
        <dbReference type="ARBA" id="ARBA00022723"/>
    </source>
</evidence>
<evidence type="ECO:0000256" key="2">
    <source>
        <dbReference type="ARBA" id="ARBA00005628"/>
    </source>
</evidence>
<dbReference type="Proteomes" id="UP001206128">
    <property type="component" value="Unassembled WGS sequence"/>
</dbReference>
<evidence type="ECO:0000256" key="7">
    <source>
        <dbReference type="ARBA" id="ARBA00031828"/>
    </source>
</evidence>
<dbReference type="GO" id="GO:0016791">
    <property type="term" value="F:phosphatase activity"/>
    <property type="evidence" value="ECO:0007669"/>
    <property type="project" value="InterPro"/>
</dbReference>
<keyword evidence="3" id="KW-0963">Cytoplasm</keyword>